<dbReference type="PANTHER" id="PTHR10617">
    <property type="entry name" value="ELECTRON TRANSFER FLAVOPROTEIN-UBIQUINONE OXIDOREDUCTASE"/>
    <property type="match status" value="1"/>
</dbReference>
<reference evidence="17 18" key="1">
    <citation type="submission" date="2020-08" db="EMBL/GenBank/DDBJ databases">
        <title>Genomic Encyclopedia of Type Strains, Phase IV (KMG-IV): sequencing the most valuable type-strain genomes for metagenomic binning, comparative biology and taxonomic classification.</title>
        <authorList>
            <person name="Goeker M."/>
        </authorList>
    </citation>
    <scope>NUCLEOTIDE SEQUENCE [LARGE SCALE GENOMIC DNA]</scope>
    <source>
        <strain evidence="17 18">DSM 4737</strain>
    </source>
</reference>
<keyword evidence="4" id="KW-0004">4Fe-4S</keyword>
<evidence type="ECO:0000256" key="3">
    <source>
        <dbReference type="ARBA" id="ARBA00022448"/>
    </source>
</evidence>
<evidence type="ECO:0000256" key="5">
    <source>
        <dbReference type="ARBA" id="ARBA00022630"/>
    </source>
</evidence>
<keyword evidence="10 14" id="KW-0408">Iron</keyword>
<keyword evidence="18" id="KW-1185">Reference proteome</keyword>
<keyword evidence="3 14" id="KW-0813">Transport</keyword>
<dbReference type="SUPFAM" id="SSF51905">
    <property type="entry name" value="FAD/NAD(P)-binding domain"/>
    <property type="match status" value="1"/>
</dbReference>
<dbReference type="InterPro" id="IPR007859">
    <property type="entry name" value="ETF-QO/FixX_C"/>
</dbReference>
<dbReference type="InterPro" id="IPR049398">
    <property type="entry name" value="ETF-QO/FixC_UQ-bd"/>
</dbReference>
<evidence type="ECO:0000256" key="11">
    <source>
        <dbReference type="ARBA" id="ARBA00023014"/>
    </source>
</evidence>
<keyword evidence="7 14" id="KW-0274">FAD</keyword>
<dbReference type="Proteomes" id="UP000545037">
    <property type="component" value="Unassembled WGS sequence"/>
</dbReference>
<dbReference type="SUPFAM" id="SSF54373">
    <property type="entry name" value="FAD-linked reductases, C-terminal domain"/>
    <property type="match status" value="1"/>
</dbReference>
<dbReference type="GO" id="GO:0051539">
    <property type="term" value="F:4 iron, 4 sulfur cluster binding"/>
    <property type="evidence" value="ECO:0007669"/>
    <property type="project" value="UniProtKB-UniRule"/>
</dbReference>
<feature type="compositionally biased region" description="Basic and acidic residues" evidence="15">
    <location>
        <begin position="1"/>
        <end position="11"/>
    </location>
</feature>
<keyword evidence="6 14" id="KW-0479">Metal-binding</keyword>
<accession>A0A7W9CJA0</accession>
<dbReference type="PANTHER" id="PTHR10617:SF107">
    <property type="entry name" value="ELECTRON TRANSFER FLAVOPROTEIN-UBIQUINONE OXIDOREDUCTASE, MITOCHONDRIAL"/>
    <property type="match status" value="1"/>
</dbReference>
<dbReference type="GO" id="GO:0004174">
    <property type="term" value="F:electron-transferring-flavoprotein dehydrogenase activity"/>
    <property type="evidence" value="ECO:0007669"/>
    <property type="project" value="UniProtKB-UniRule"/>
</dbReference>
<dbReference type="FunFam" id="3.30.70.20:FF:000012">
    <property type="entry name" value="Electron transfer flavoprotein-ubiquinone oxidoreductase, mitochondrial"/>
    <property type="match status" value="1"/>
</dbReference>
<dbReference type="Gene3D" id="3.50.50.60">
    <property type="entry name" value="FAD/NAD(P)-binding domain"/>
    <property type="match status" value="1"/>
</dbReference>
<evidence type="ECO:0000313" key="17">
    <source>
        <dbReference type="EMBL" id="MBB5746494.1"/>
    </source>
</evidence>
<dbReference type="Pfam" id="PF13450">
    <property type="entry name" value="NAD_binding_8"/>
    <property type="match status" value="1"/>
</dbReference>
<evidence type="ECO:0000256" key="7">
    <source>
        <dbReference type="ARBA" id="ARBA00022827"/>
    </source>
</evidence>
<evidence type="ECO:0000256" key="10">
    <source>
        <dbReference type="ARBA" id="ARBA00023004"/>
    </source>
</evidence>
<dbReference type="AlphaFoldDB" id="A0A7W9CJA0"/>
<comment type="function">
    <text evidence="2 14">Accepts electrons from ETF and reduces ubiquinone.</text>
</comment>
<evidence type="ECO:0000259" key="16">
    <source>
        <dbReference type="PROSITE" id="PS51379"/>
    </source>
</evidence>
<dbReference type="InterPro" id="IPR036188">
    <property type="entry name" value="FAD/NAD-bd_sf"/>
</dbReference>
<dbReference type="EC" id="1.5.5.1" evidence="14"/>
<dbReference type="Gene3D" id="3.30.70.20">
    <property type="match status" value="1"/>
</dbReference>
<evidence type="ECO:0000256" key="12">
    <source>
        <dbReference type="ARBA" id="ARBA00023075"/>
    </source>
</evidence>
<sequence length="593" mass="64089">MHHEEQRRMAEEAIEGGTESPAQEAILDNLPPLEALQGVEREVMEYDVVIVGGGPSGLSAAIRLKQKAAEAGTEISVAVLEKSAEVGGHILSGAVIDPRALTELFPDWKAMGAPLETPVTKDKFMVLGPMGQVSLPMFALPPMMHNEGCYIASLANVTRWLGEQAEGLGVEVYPGMAASHVVWDEPSGRVKGVVAGVFGIDKHGKPTDDFQPGIELHGKYVFIAEGVRGSLAKTIIARHKLAEGKEPQKYGIGLKELWQVPPEKHQPGLAQHTTGWPLDEHTGGGSFMYHFGDNYVAIGYVVHLNYKNPHLSPFDEFQRFKHHPAIAEHLEGATRISYGARAITEGGFQSVPKLSFPGGALIGCSAGFVNVPRIKGSHNAMKTGMLAADAAYEAVMAGRAGDELVEYQAAYEKSWVYKELKSVRNAKPLLSKLGTTLGGAAGLFDLWTNHLTGLSVFGTQKHGKTDAASTELASKHKPIVYPKPDGKLSFDKLSSVFISNTNHAEEQPAHLKLIDPSVPIRVNLPKYGEPARLYCPAGVYEVLYADEATKSEPRFQINAQNCVHCKTCDIKDPSQNIVWTTPEGGGGPNYPNM</sequence>
<dbReference type="Gene3D" id="3.30.9.90">
    <property type="match status" value="1"/>
</dbReference>
<name>A0A7W9CJA0_9CAUL</name>
<proteinExistence type="predicted"/>
<evidence type="ECO:0000256" key="15">
    <source>
        <dbReference type="SAM" id="MobiDB-lite"/>
    </source>
</evidence>
<feature type="region of interest" description="Disordered" evidence="15">
    <location>
        <begin position="1"/>
        <end position="29"/>
    </location>
</feature>
<dbReference type="Pfam" id="PF21162">
    <property type="entry name" value="ETFQO_UQ-bd"/>
    <property type="match status" value="1"/>
</dbReference>
<dbReference type="InterPro" id="IPR040156">
    <property type="entry name" value="ETF-QO"/>
</dbReference>
<evidence type="ECO:0000256" key="8">
    <source>
        <dbReference type="ARBA" id="ARBA00022982"/>
    </source>
</evidence>
<keyword evidence="8 14" id="KW-0249">Electron transport</keyword>
<evidence type="ECO:0000256" key="9">
    <source>
        <dbReference type="ARBA" id="ARBA00023002"/>
    </source>
</evidence>
<comment type="catalytic activity">
    <reaction evidence="13 14">
        <text>a ubiquinone + reduced [electron-transfer flavoprotein] = a ubiquinol + oxidized [electron-transfer flavoprotein] + H(+)</text>
        <dbReference type="Rhea" id="RHEA:24052"/>
        <dbReference type="Rhea" id="RHEA-COMP:9565"/>
        <dbReference type="Rhea" id="RHEA-COMP:9566"/>
        <dbReference type="Rhea" id="RHEA-COMP:10685"/>
        <dbReference type="Rhea" id="RHEA-COMP:10686"/>
        <dbReference type="ChEBI" id="CHEBI:15378"/>
        <dbReference type="ChEBI" id="CHEBI:16389"/>
        <dbReference type="ChEBI" id="CHEBI:17976"/>
        <dbReference type="ChEBI" id="CHEBI:57692"/>
        <dbReference type="ChEBI" id="CHEBI:58307"/>
        <dbReference type="EC" id="1.5.5.1"/>
    </reaction>
</comment>
<evidence type="ECO:0000256" key="13">
    <source>
        <dbReference type="ARBA" id="ARBA00052682"/>
    </source>
</evidence>
<keyword evidence="5 14" id="KW-0285">Flavoprotein</keyword>
<dbReference type="Pfam" id="PF05187">
    <property type="entry name" value="Fer4_ETF_QO"/>
    <property type="match status" value="1"/>
</dbReference>
<keyword evidence="9 14" id="KW-0560">Oxidoreductase</keyword>
<dbReference type="PROSITE" id="PS51379">
    <property type="entry name" value="4FE4S_FER_2"/>
    <property type="match status" value="1"/>
</dbReference>
<evidence type="ECO:0000256" key="14">
    <source>
        <dbReference type="RuleBase" id="RU366068"/>
    </source>
</evidence>
<dbReference type="GO" id="GO:0046872">
    <property type="term" value="F:metal ion binding"/>
    <property type="evidence" value="ECO:0007669"/>
    <property type="project" value="UniProtKB-KW"/>
</dbReference>
<evidence type="ECO:0000256" key="2">
    <source>
        <dbReference type="ARBA" id="ARBA00002819"/>
    </source>
</evidence>
<gene>
    <name evidence="17" type="ORF">GGR13_002098</name>
</gene>
<dbReference type="SUPFAM" id="SSF54862">
    <property type="entry name" value="4Fe-4S ferredoxins"/>
    <property type="match status" value="1"/>
</dbReference>
<keyword evidence="12 14" id="KW-0830">Ubiquinone</keyword>
<dbReference type="InterPro" id="IPR017896">
    <property type="entry name" value="4Fe4S_Fe-S-bd"/>
</dbReference>
<comment type="cofactor">
    <cofactor evidence="1 14">
        <name>FAD</name>
        <dbReference type="ChEBI" id="CHEBI:57692"/>
    </cofactor>
</comment>
<dbReference type="EMBL" id="JACHOR010000003">
    <property type="protein sequence ID" value="MBB5746494.1"/>
    <property type="molecule type" value="Genomic_DNA"/>
</dbReference>
<comment type="cofactor">
    <cofactor evidence="14">
        <name>[4Fe-4S] cluster</name>
        <dbReference type="ChEBI" id="CHEBI:49883"/>
    </cofactor>
    <text evidence="14">Binds 1 [4Fe-4S] cluster.</text>
</comment>
<comment type="caution">
    <text evidence="17">The sequence shown here is derived from an EMBL/GenBank/DDBJ whole genome shotgun (WGS) entry which is preliminary data.</text>
</comment>
<evidence type="ECO:0000256" key="4">
    <source>
        <dbReference type="ARBA" id="ARBA00022485"/>
    </source>
</evidence>
<keyword evidence="11 14" id="KW-0411">Iron-sulfur</keyword>
<dbReference type="PRINTS" id="PR00420">
    <property type="entry name" value="RNGMNOXGNASE"/>
</dbReference>
<evidence type="ECO:0000313" key="18">
    <source>
        <dbReference type="Proteomes" id="UP000545037"/>
    </source>
</evidence>
<protein>
    <recommendedName>
        <fullName evidence="14">Electron transfer flavoprotein-ubiquinone oxidoreductase</fullName>
        <shortName evidence="14">ETF-QO</shortName>
        <ecNumber evidence="14">1.5.5.1</ecNumber>
    </recommendedName>
</protein>
<evidence type="ECO:0000256" key="1">
    <source>
        <dbReference type="ARBA" id="ARBA00001974"/>
    </source>
</evidence>
<organism evidence="17 18">
    <name type="scientific">Brevundimonas variabilis</name>
    <dbReference type="NCBI Taxonomy" id="74312"/>
    <lineage>
        <taxon>Bacteria</taxon>
        <taxon>Pseudomonadati</taxon>
        <taxon>Pseudomonadota</taxon>
        <taxon>Alphaproteobacteria</taxon>
        <taxon>Caulobacterales</taxon>
        <taxon>Caulobacteraceae</taxon>
        <taxon>Brevundimonas</taxon>
    </lineage>
</organism>
<feature type="domain" description="4Fe-4S ferredoxin-type" evidence="16">
    <location>
        <begin position="553"/>
        <end position="582"/>
    </location>
</feature>
<evidence type="ECO:0000256" key="6">
    <source>
        <dbReference type="ARBA" id="ARBA00022723"/>
    </source>
</evidence>